<dbReference type="CDD" id="cd09818">
    <property type="entry name" value="PIOX_like"/>
    <property type="match status" value="1"/>
</dbReference>
<dbReference type="FunCoup" id="D8QQX3">
    <property type="interactions" value="174"/>
</dbReference>
<keyword evidence="4" id="KW-0349">Heme</keyword>
<dbReference type="PANTHER" id="PTHR11903">
    <property type="entry name" value="PROSTAGLANDIN G/H SYNTHASE"/>
    <property type="match status" value="1"/>
</dbReference>
<proteinExistence type="predicted"/>
<gene>
    <name evidence="14" type="ORF">SELMODRAFT_229898</name>
</gene>
<dbReference type="GO" id="GO:0004601">
    <property type="term" value="F:peroxidase activity"/>
    <property type="evidence" value="ECO:0007669"/>
    <property type="project" value="UniProtKB-KW"/>
</dbReference>
<evidence type="ECO:0000256" key="13">
    <source>
        <dbReference type="ARBA" id="ARBA00023160"/>
    </source>
</evidence>
<sequence>MIPDRPFRRQTHGVAQAPACVLAVLSRHPEDTPPKLQLEKKSSGEHVNVKSGDYGSFIGRNAFAPASGSEELLDPHPSVVATKFLSRKESEFADTGKQFNMIAASWIQFMIHDWVDHQEDTKEQEIVAPESVAAQCPLKEFRFLRTKEDETGSQDIPLGHRNMRTSWWDGSVLYGSHDGALARVRTGKDGKLKIGQNGLLERDDHGVAISGDVKNTWAGVSILQALFVKEHNAVCDMLKRTHPEFGDEELYLHARLVVAAVIAKIHTIDWTVELLKTKALDIGMHANWYGLLGKRIKSWIGHTGSSLLSGFIGMKEPINHGVPYALTEEFTCVYRLHPLLPDDIVLRDITGKRMIASLGHQACGALVLFNYPQWMRDLPQTGTDGINRPNHVDMAALEIYRDRERKVARYNAFRRNMLMIPIKKWEDLTDDKQTLALLREVYGEDVEKLDLLVGLLAEKKIKGFAISETSFFIFLLMATRRLEADRFFTSNFNAKSYTKEGLAWVNNTESLKDVLQRHHGNLVDKWLNARSAFSVWSA</sequence>
<dbReference type="PROSITE" id="PS50292">
    <property type="entry name" value="PEROXIDASE_3"/>
    <property type="match status" value="1"/>
</dbReference>
<evidence type="ECO:0000313" key="14">
    <source>
        <dbReference type="EMBL" id="EFJ37878.1"/>
    </source>
</evidence>
<dbReference type="GO" id="GO:0006979">
    <property type="term" value="P:response to oxidative stress"/>
    <property type="evidence" value="ECO:0007669"/>
    <property type="project" value="InterPro"/>
</dbReference>
<keyword evidence="9" id="KW-0223">Dioxygenase</keyword>
<evidence type="ECO:0000256" key="2">
    <source>
        <dbReference type="ARBA" id="ARBA00022516"/>
    </source>
</evidence>
<evidence type="ECO:0000256" key="5">
    <source>
        <dbReference type="ARBA" id="ARBA00022723"/>
    </source>
</evidence>
<dbReference type="eggNOG" id="KOG2408">
    <property type="taxonomic scope" value="Eukaryota"/>
</dbReference>
<dbReference type="PRINTS" id="PR00457">
    <property type="entry name" value="ANPEROXIDASE"/>
</dbReference>
<dbReference type="InParanoid" id="D8QQX3"/>
<evidence type="ECO:0000256" key="4">
    <source>
        <dbReference type="ARBA" id="ARBA00022617"/>
    </source>
</evidence>
<evidence type="ECO:0000313" key="15">
    <source>
        <dbReference type="Proteomes" id="UP000001514"/>
    </source>
</evidence>
<dbReference type="GO" id="GO:0016702">
    <property type="term" value="F:oxidoreductase activity, acting on single donors with incorporation of molecular oxygen, incorporation of two atoms of oxygen"/>
    <property type="evidence" value="ECO:0000318"/>
    <property type="project" value="GO_Central"/>
</dbReference>
<dbReference type="GO" id="GO:0046872">
    <property type="term" value="F:metal ion binding"/>
    <property type="evidence" value="ECO:0007669"/>
    <property type="project" value="UniProtKB-KW"/>
</dbReference>
<dbReference type="GO" id="GO:0031408">
    <property type="term" value="P:oxylipin biosynthetic process"/>
    <property type="evidence" value="ECO:0007669"/>
    <property type="project" value="UniProtKB-KW"/>
</dbReference>
<dbReference type="Pfam" id="PF03098">
    <property type="entry name" value="An_peroxidase"/>
    <property type="match status" value="2"/>
</dbReference>
<evidence type="ECO:0000256" key="10">
    <source>
        <dbReference type="ARBA" id="ARBA00023002"/>
    </source>
</evidence>
<evidence type="ECO:0000256" key="12">
    <source>
        <dbReference type="ARBA" id="ARBA00023098"/>
    </source>
</evidence>
<dbReference type="InterPro" id="IPR050783">
    <property type="entry name" value="Oxylipin_biosynth_metab"/>
</dbReference>
<dbReference type="InterPro" id="IPR019791">
    <property type="entry name" value="Haem_peroxidase_animal"/>
</dbReference>
<evidence type="ECO:0000256" key="8">
    <source>
        <dbReference type="ARBA" id="ARBA00022832"/>
    </source>
</evidence>
<dbReference type="Gene3D" id="1.10.640.10">
    <property type="entry name" value="Haem peroxidase domain superfamily, animal type"/>
    <property type="match status" value="1"/>
</dbReference>
<protein>
    <submittedName>
        <fullName evidence="14">Uncharacterized protein</fullName>
    </submittedName>
</protein>
<keyword evidence="2" id="KW-0444">Lipid biosynthesis</keyword>
<dbReference type="OMA" id="AFAPWTK"/>
<keyword evidence="6" id="KW-0925">Oxylipin biosynthesis</keyword>
<keyword evidence="3" id="KW-0575">Peroxidase</keyword>
<reference evidence="14 15" key="1">
    <citation type="journal article" date="2011" name="Science">
        <title>The Selaginella genome identifies genetic changes associated with the evolution of vascular plants.</title>
        <authorList>
            <person name="Banks J.A."/>
            <person name="Nishiyama T."/>
            <person name="Hasebe M."/>
            <person name="Bowman J.L."/>
            <person name="Gribskov M."/>
            <person name="dePamphilis C."/>
            <person name="Albert V.A."/>
            <person name="Aono N."/>
            <person name="Aoyama T."/>
            <person name="Ambrose B.A."/>
            <person name="Ashton N.W."/>
            <person name="Axtell M.J."/>
            <person name="Barker E."/>
            <person name="Barker M.S."/>
            <person name="Bennetzen J.L."/>
            <person name="Bonawitz N.D."/>
            <person name="Chapple C."/>
            <person name="Cheng C."/>
            <person name="Correa L.G."/>
            <person name="Dacre M."/>
            <person name="DeBarry J."/>
            <person name="Dreyer I."/>
            <person name="Elias M."/>
            <person name="Engstrom E.M."/>
            <person name="Estelle M."/>
            <person name="Feng L."/>
            <person name="Finet C."/>
            <person name="Floyd S.K."/>
            <person name="Frommer W.B."/>
            <person name="Fujita T."/>
            <person name="Gramzow L."/>
            <person name="Gutensohn M."/>
            <person name="Harholt J."/>
            <person name="Hattori M."/>
            <person name="Heyl A."/>
            <person name="Hirai T."/>
            <person name="Hiwatashi Y."/>
            <person name="Ishikawa M."/>
            <person name="Iwata M."/>
            <person name="Karol K.G."/>
            <person name="Koehler B."/>
            <person name="Kolukisaoglu U."/>
            <person name="Kubo M."/>
            <person name="Kurata T."/>
            <person name="Lalonde S."/>
            <person name="Li K."/>
            <person name="Li Y."/>
            <person name="Litt A."/>
            <person name="Lyons E."/>
            <person name="Manning G."/>
            <person name="Maruyama T."/>
            <person name="Michael T.P."/>
            <person name="Mikami K."/>
            <person name="Miyazaki S."/>
            <person name="Morinaga S."/>
            <person name="Murata T."/>
            <person name="Mueller-Roeber B."/>
            <person name="Nelson D.R."/>
            <person name="Obara M."/>
            <person name="Oguri Y."/>
            <person name="Olmstead R.G."/>
            <person name="Onodera N."/>
            <person name="Petersen B.L."/>
            <person name="Pils B."/>
            <person name="Prigge M."/>
            <person name="Rensing S.A."/>
            <person name="Riano-Pachon D.M."/>
            <person name="Roberts A.W."/>
            <person name="Sato Y."/>
            <person name="Scheller H.V."/>
            <person name="Schulz B."/>
            <person name="Schulz C."/>
            <person name="Shakirov E.V."/>
            <person name="Shibagaki N."/>
            <person name="Shinohara N."/>
            <person name="Shippen D.E."/>
            <person name="Soerensen I."/>
            <person name="Sotooka R."/>
            <person name="Sugimoto N."/>
            <person name="Sugita M."/>
            <person name="Sumikawa N."/>
            <person name="Tanurdzic M."/>
            <person name="Theissen G."/>
            <person name="Ulvskov P."/>
            <person name="Wakazuki S."/>
            <person name="Weng J.K."/>
            <person name="Willats W.W."/>
            <person name="Wipf D."/>
            <person name="Wolf P.G."/>
            <person name="Yang L."/>
            <person name="Zimmer A.D."/>
            <person name="Zhu Q."/>
            <person name="Mitros T."/>
            <person name="Hellsten U."/>
            <person name="Loque D."/>
            <person name="Otillar R."/>
            <person name="Salamov A."/>
            <person name="Schmutz J."/>
            <person name="Shapiro H."/>
            <person name="Lindquist E."/>
            <person name="Lucas S."/>
            <person name="Rokhsar D."/>
            <person name="Grigoriev I.V."/>
        </authorList>
    </citation>
    <scope>NUCLEOTIDE SEQUENCE [LARGE SCALE GENOMIC DNA]</scope>
</reference>
<dbReference type="Proteomes" id="UP000001514">
    <property type="component" value="Unassembled WGS sequence"/>
</dbReference>
<dbReference type="STRING" id="88036.D8QQX3"/>
<dbReference type="InterPro" id="IPR010255">
    <property type="entry name" value="Haem_peroxidase_sf"/>
</dbReference>
<keyword evidence="8" id="KW-0276">Fatty acid metabolism</keyword>
<comment type="cofactor">
    <cofactor evidence="1">
        <name>Ca(2+)</name>
        <dbReference type="ChEBI" id="CHEBI:29108"/>
    </cofactor>
</comment>
<keyword evidence="11" id="KW-0408">Iron</keyword>
<name>D8QQX3_SELML</name>
<dbReference type="GO" id="GO:0006952">
    <property type="term" value="P:defense response"/>
    <property type="evidence" value="ECO:0007669"/>
    <property type="project" value="UniProtKB-KW"/>
</dbReference>
<keyword evidence="15" id="KW-1185">Reference proteome</keyword>
<dbReference type="KEGG" id="smo:SELMODRAFT_229898"/>
<dbReference type="PANTHER" id="PTHR11903:SF11">
    <property type="entry name" value="ALPHA-DIOXYGENASE 1"/>
    <property type="match status" value="1"/>
</dbReference>
<evidence type="ECO:0000256" key="11">
    <source>
        <dbReference type="ARBA" id="ARBA00023004"/>
    </source>
</evidence>
<organism evidence="15">
    <name type="scientific">Selaginella moellendorffii</name>
    <name type="common">Spikemoss</name>
    <dbReference type="NCBI Taxonomy" id="88036"/>
    <lineage>
        <taxon>Eukaryota</taxon>
        <taxon>Viridiplantae</taxon>
        <taxon>Streptophyta</taxon>
        <taxon>Embryophyta</taxon>
        <taxon>Tracheophyta</taxon>
        <taxon>Lycopodiopsida</taxon>
        <taxon>Selaginellales</taxon>
        <taxon>Selaginellaceae</taxon>
        <taxon>Selaginella</taxon>
    </lineage>
</organism>
<dbReference type="GO" id="GO:0001676">
    <property type="term" value="P:long-chain fatty acid metabolic process"/>
    <property type="evidence" value="ECO:0000318"/>
    <property type="project" value="GO_Central"/>
</dbReference>
<evidence type="ECO:0000256" key="3">
    <source>
        <dbReference type="ARBA" id="ARBA00022559"/>
    </source>
</evidence>
<accession>D8QQX3</accession>
<dbReference type="GO" id="GO:0020037">
    <property type="term" value="F:heme binding"/>
    <property type="evidence" value="ECO:0007669"/>
    <property type="project" value="InterPro"/>
</dbReference>
<keyword evidence="13" id="KW-0275">Fatty acid biosynthesis</keyword>
<dbReference type="EMBL" id="GL377565">
    <property type="protein sequence ID" value="EFJ37878.1"/>
    <property type="molecule type" value="Genomic_DNA"/>
</dbReference>
<keyword evidence="7" id="KW-0611">Plant defense</keyword>
<evidence type="ECO:0000256" key="9">
    <source>
        <dbReference type="ARBA" id="ARBA00022964"/>
    </source>
</evidence>
<dbReference type="HOGENOM" id="CLU_033051_0_0_1"/>
<evidence type="ECO:0000256" key="7">
    <source>
        <dbReference type="ARBA" id="ARBA00022821"/>
    </source>
</evidence>
<keyword evidence="10" id="KW-0560">Oxidoreductase</keyword>
<dbReference type="InterPro" id="IPR034815">
    <property type="entry name" value="A_dioxygenase"/>
</dbReference>
<dbReference type="AlphaFoldDB" id="D8QQX3"/>
<dbReference type="SUPFAM" id="SSF48113">
    <property type="entry name" value="Heme-dependent peroxidases"/>
    <property type="match status" value="1"/>
</dbReference>
<evidence type="ECO:0000256" key="6">
    <source>
        <dbReference type="ARBA" id="ARBA00022767"/>
    </source>
</evidence>
<keyword evidence="12" id="KW-0443">Lipid metabolism</keyword>
<dbReference type="Gramene" id="EFJ37878">
    <property type="protein sequence ID" value="EFJ37878"/>
    <property type="gene ID" value="SELMODRAFT_229898"/>
</dbReference>
<dbReference type="InterPro" id="IPR037120">
    <property type="entry name" value="Haem_peroxidase_sf_animal"/>
</dbReference>
<dbReference type="GO" id="GO:0006633">
    <property type="term" value="P:fatty acid biosynthetic process"/>
    <property type="evidence" value="ECO:0007669"/>
    <property type="project" value="UniProtKB-KW"/>
</dbReference>
<keyword evidence="5" id="KW-0479">Metal-binding</keyword>
<evidence type="ECO:0000256" key="1">
    <source>
        <dbReference type="ARBA" id="ARBA00001913"/>
    </source>
</evidence>